<organism evidence="1">
    <name type="scientific">mine drainage metagenome</name>
    <dbReference type="NCBI Taxonomy" id="410659"/>
    <lineage>
        <taxon>unclassified sequences</taxon>
        <taxon>metagenomes</taxon>
        <taxon>ecological metagenomes</taxon>
    </lineage>
</organism>
<gene>
    <name evidence="1" type="ORF">GALL_140180</name>
</gene>
<name>A0A1J5SI64_9ZZZZ</name>
<proteinExistence type="predicted"/>
<accession>A0A1J5SI64</accession>
<sequence>MRIICLGGGAAGRQFAIANQGAAAVTGREPADAVFSDTKLSDFCTADPDALIPIPTRRRQQRAGGGQTRLSIS</sequence>
<reference evidence="1" key="1">
    <citation type="submission" date="2016-10" db="EMBL/GenBank/DDBJ databases">
        <title>Sequence of Gallionella enrichment culture.</title>
        <authorList>
            <person name="Poehlein A."/>
            <person name="Muehling M."/>
            <person name="Daniel R."/>
        </authorList>
    </citation>
    <scope>NUCLEOTIDE SEQUENCE</scope>
</reference>
<evidence type="ECO:0000313" key="1">
    <source>
        <dbReference type="EMBL" id="OIR03837.1"/>
    </source>
</evidence>
<protein>
    <submittedName>
        <fullName evidence="1">Uncharacterized protein</fullName>
    </submittedName>
</protein>
<dbReference type="AlphaFoldDB" id="A0A1J5SI64"/>
<comment type="caution">
    <text evidence="1">The sequence shown here is derived from an EMBL/GenBank/DDBJ whole genome shotgun (WGS) entry which is preliminary data.</text>
</comment>
<dbReference type="EMBL" id="MLJW01000062">
    <property type="protein sequence ID" value="OIR03837.1"/>
    <property type="molecule type" value="Genomic_DNA"/>
</dbReference>